<dbReference type="PANTHER" id="PTHR37017">
    <property type="entry name" value="AB HYDROLASE-1 DOMAIN-CONTAINING PROTEIN-RELATED"/>
    <property type="match status" value="1"/>
</dbReference>
<keyword evidence="3" id="KW-1185">Reference proteome</keyword>
<dbReference type="Proteomes" id="UP001149140">
    <property type="component" value="Unassembled WGS sequence"/>
</dbReference>
<dbReference type="SUPFAM" id="SSF53474">
    <property type="entry name" value="alpha/beta-Hydrolases"/>
    <property type="match status" value="1"/>
</dbReference>
<dbReference type="InterPro" id="IPR029058">
    <property type="entry name" value="AB_hydrolase_fold"/>
</dbReference>
<protein>
    <submittedName>
        <fullName evidence="2">Alpha/beta hydrolase</fullName>
    </submittedName>
</protein>
<organism evidence="2 3">
    <name type="scientific">Solirubrobacter ginsenosidimutans</name>
    <dbReference type="NCBI Taxonomy" id="490573"/>
    <lineage>
        <taxon>Bacteria</taxon>
        <taxon>Bacillati</taxon>
        <taxon>Actinomycetota</taxon>
        <taxon>Thermoleophilia</taxon>
        <taxon>Solirubrobacterales</taxon>
        <taxon>Solirubrobacteraceae</taxon>
        <taxon>Solirubrobacter</taxon>
    </lineage>
</organism>
<sequence length="237" mass="24537">MKSTVVLVHGAFAGSASWDGVTGALLEADLPVIAAANPLRGLAADARAISDVVRSIDGPVLLVAHSYGGAVMTNVDAGAGEIVGLVYVNGFAPAAGENCFGLAAMYPGSMVGEETVRPVPLSDGTTDFYIAPDSYHDVFCADVPAAQAAIMAATQRPATQEALVEPSGDPLWQDVPSWFVIGEEDRIIPAALQRFEAERAGARRTLELPGASHAASVSRPREVVELILEASRMPAAA</sequence>
<gene>
    <name evidence="2" type="ORF">OM076_01595</name>
</gene>
<reference evidence="2" key="1">
    <citation type="submission" date="2022-10" db="EMBL/GenBank/DDBJ databases">
        <title>The WGS of Solirubrobacter ginsenosidimutans DSM 21036.</title>
        <authorList>
            <person name="Jiang Z."/>
        </authorList>
    </citation>
    <scope>NUCLEOTIDE SEQUENCE</scope>
    <source>
        <strain evidence="2">DSM 21036</strain>
    </source>
</reference>
<name>A0A9X3RZI4_9ACTN</name>
<dbReference type="PANTHER" id="PTHR37017:SF11">
    <property type="entry name" value="ESTERASE_LIPASE_THIOESTERASE DOMAIN-CONTAINING PROTEIN"/>
    <property type="match status" value="1"/>
</dbReference>
<dbReference type="GO" id="GO:0016787">
    <property type="term" value="F:hydrolase activity"/>
    <property type="evidence" value="ECO:0007669"/>
    <property type="project" value="UniProtKB-KW"/>
</dbReference>
<keyword evidence="2" id="KW-0378">Hydrolase</keyword>
<dbReference type="RefSeq" id="WP_270037576.1">
    <property type="nucleotide sequence ID" value="NZ_JAPDOD010000001.1"/>
</dbReference>
<comment type="caution">
    <text evidence="2">The sequence shown here is derived from an EMBL/GenBank/DDBJ whole genome shotgun (WGS) entry which is preliminary data.</text>
</comment>
<dbReference type="Gene3D" id="3.40.50.1820">
    <property type="entry name" value="alpha/beta hydrolase"/>
    <property type="match status" value="1"/>
</dbReference>
<dbReference type="InterPro" id="IPR052897">
    <property type="entry name" value="Sec-Metab_Biosynth_Hydrolase"/>
</dbReference>
<evidence type="ECO:0000313" key="3">
    <source>
        <dbReference type="Proteomes" id="UP001149140"/>
    </source>
</evidence>
<proteinExistence type="predicted"/>
<dbReference type="Pfam" id="PF12697">
    <property type="entry name" value="Abhydrolase_6"/>
    <property type="match status" value="1"/>
</dbReference>
<dbReference type="InterPro" id="IPR000073">
    <property type="entry name" value="AB_hydrolase_1"/>
</dbReference>
<dbReference type="EMBL" id="JAPDOD010000001">
    <property type="protein sequence ID" value="MDA0158942.1"/>
    <property type="molecule type" value="Genomic_DNA"/>
</dbReference>
<dbReference type="AlphaFoldDB" id="A0A9X3RZI4"/>
<feature type="domain" description="AB hydrolase-1" evidence="1">
    <location>
        <begin position="5"/>
        <end position="225"/>
    </location>
</feature>
<accession>A0A9X3RZI4</accession>
<evidence type="ECO:0000313" key="2">
    <source>
        <dbReference type="EMBL" id="MDA0158942.1"/>
    </source>
</evidence>
<evidence type="ECO:0000259" key="1">
    <source>
        <dbReference type="Pfam" id="PF12697"/>
    </source>
</evidence>